<dbReference type="FunFam" id="1.20.120.230:FF:000015">
    <property type="entry name" value="Cas scaffold protein family member 4"/>
    <property type="match status" value="1"/>
</dbReference>
<evidence type="ECO:0000313" key="16">
    <source>
        <dbReference type="Proteomes" id="UP000515140"/>
    </source>
</evidence>
<proteinExistence type="inferred from homology"/>
<dbReference type="InterPro" id="IPR014928">
    <property type="entry name" value="Serine_rich_dom"/>
</dbReference>
<evidence type="ECO:0000256" key="14">
    <source>
        <dbReference type="SAM" id="MobiDB-lite"/>
    </source>
</evidence>
<evidence type="ECO:0000256" key="8">
    <source>
        <dbReference type="ARBA" id="ARBA00022949"/>
    </source>
</evidence>
<dbReference type="GO" id="GO:0005856">
    <property type="term" value="C:cytoskeleton"/>
    <property type="evidence" value="ECO:0007669"/>
    <property type="project" value="UniProtKB-SubCell"/>
</dbReference>
<dbReference type="Pfam" id="PF12026">
    <property type="entry name" value="CAS_C"/>
    <property type="match status" value="1"/>
</dbReference>
<evidence type="ECO:0000256" key="1">
    <source>
        <dbReference type="ARBA" id="ARBA00004245"/>
    </source>
</evidence>
<dbReference type="PROSITE" id="PS50002">
    <property type="entry name" value="SH3"/>
    <property type="match status" value="1"/>
</dbReference>
<dbReference type="SUPFAM" id="SSF50044">
    <property type="entry name" value="SH3-domain"/>
    <property type="match status" value="1"/>
</dbReference>
<protein>
    <recommendedName>
        <fullName evidence="12">Cas scaffolding protein family member 4</fullName>
    </recommendedName>
</protein>
<evidence type="ECO:0000256" key="9">
    <source>
        <dbReference type="ARBA" id="ARBA00023212"/>
    </source>
</evidence>
<dbReference type="GO" id="GO:0007169">
    <property type="term" value="P:cell surface receptor protein tyrosine kinase signaling pathway"/>
    <property type="evidence" value="ECO:0007669"/>
    <property type="project" value="TreeGrafter"/>
</dbReference>
<dbReference type="InParanoid" id="A0A6P5JX98"/>
<evidence type="ECO:0000256" key="7">
    <source>
        <dbReference type="ARBA" id="ARBA00022889"/>
    </source>
</evidence>
<evidence type="ECO:0000256" key="5">
    <source>
        <dbReference type="ARBA" id="ARBA00022490"/>
    </source>
</evidence>
<keyword evidence="6" id="KW-0597">Phosphoprotein</keyword>
<dbReference type="InterPro" id="IPR001452">
    <property type="entry name" value="SH3_domain"/>
</dbReference>
<gene>
    <name evidence="17" type="primary">CASS4</name>
</gene>
<keyword evidence="9" id="KW-0206">Cytoskeleton</keyword>
<dbReference type="GO" id="GO:1900026">
    <property type="term" value="P:positive regulation of substrate adhesion-dependent cell spreading"/>
    <property type="evidence" value="ECO:0007669"/>
    <property type="project" value="Ensembl"/>
</dbReference>
<dbReference type="GO" id="GO:0007155">
    <property type="term" value="P:cell adhesion"/>
    <property type="evidence" value="ECO:0007669"/>
    <property type="project" value="UniProtKB-KW"/>
</dbReference>
<feature type="region of interest" description="Disordered" evidence="14">
    <location>
        <begin position="264"/>
        <end position="316"/>
    </location>
</feature>
<comment type="subcellular location">
    <subcellularLocation>
        <location evidence="2">Cell junction</location>
        <location evidence="2">Focal adhesion</location>
    </subcellularLocation>
    <subcellularLocation>
        <location evidence="1">Cytoplasm</location>
        <location evidence="1">Cytoskeleton</location>
    </subcellularLocation>
</comment>
<dbReference type="GO" id="GO:0030335">
    <property type="term" value="P:positive regulation of cell migration"/>
    <property type="evidence" value="ECO:0007669"/>
    <property type="project" value="Ensembl"/>
</dbReference>
<keyword evidence="4 13" id="KW-0728">SH3 domain</keyword>
<dbReference type="FunFam" id="2.30.30.40:FF:000147">
    <property type="entry name" value="Cas scaffold protein family member 4"/>
    <property type="match status" value="1"/>
</dbReference>
<feature type="region of interest" description="Disordered" evidence="14">
    <location>
        <begin position="412"/>
        <end position="459"/>
    </location>
</feature>
<dbReference type="PRINTS" id="PR00452">
    <property type="entry name" value="SH3DOMAIN"/>
</dbReference>
<dbReference type="Pfam" id="PF08824">
    <property type="entry name" value="Serine_rich"/>
    <property type="match status" value="1"/>
</dbReference>
<feature type="compositionally biased region" description="Low complexity" evidence="14">
    <location>
        <begin position="83"/>
        <end position="99"/>
    </location>
</feature>
<comment type="similarity">
    <text evidence="3">Belongs to the CAS family.</text>
</comment>
<evidence type="ECO:0000256" key="10">
    <source>
        <dbReference type="ARBA" id="ARBA00055892"/>
    </source>
</evidence>
<dbReference type="KEGG" id="pcw:110205129"/>
<dbReference type="CDD" id="cd12000">
    <property type="entry name" value="SH3_CASS4"/>
    <property type="match status" value="1"/>
</dbReference>
<evidence type="ECO:0000256" key="6">
    <source>
        <dbReference type="ARBA" id="ARBA00022553"/>
    </source>
</evidence>
<accession>A0A6P5JX98</accession>
<dbReference type="InterPro" id="IPR038319">
    <property type="entry name" value="Serine_rich_sf"/>
</dbReference>
<dbReference type="SMART" id="SM00326">
    <property type="entry name" value="SH3"/>
    <property type="match status" value="1"/>
</dbReference>
<dbReference type="AlphaFoldDB" id="A0A6P5JX98"/>
<dbReference type="PANTHER" id="PTHR10654:SF19">
    <property type="entry name" value="CAS SCAFFOLDING PROTEIN FAMILY MEMBER 4"/>
    <property type="match status" value="1"/>
</dbReference>
<reference evidence="17" key="1">
    <citation type="submission" date="2025-08" db="UniProtKB">
        <authorList>
            <consortium name="RefSeq"/>
        </authorList>
    </citation>
    <scope>IDENTIFICATION</scope>
    <source>
        <tissue evidence="17">Spleen</tissue>
    </source>
</reference>
<dbReference type="InterPro" id="IPR036028">
    <property type="entry name" value="SH3-like_dom_sf"/>
</dbReference>
<feature type="compositionally biased region" description="Basic and acidic residues" evidence="14">
    <location>
        <begin position="701"/>
        <end position="710"/>
    </location>
</feature>
<keyword evidence="8" id="KW-0965">Cell junction</keyword>
<dbReference type="FunCoup" id="A0A6P5JX98">
    <property type="interactions" value="222"/>
</dbReference>
<evidence type="ECO:0000259" key="15">
    <source>
        <dbReference type="PROSITE" id="PS50002"/>
    </source>
</evidence>
<evidence type="ECO:0000256" key="13">
    <source>
        <dbReference type="PROSITE-ProRule" id="PRU00192"/>
    </source>
</evidence>
<dbReference type="InterPro" id="IPR021901">
    <property type="entry name" value="CAS_C"/>
</dbReference>
<dbReference type="GeneID" id="110205129"/>
<feature type="domain" description="SH3" evidence="15">
    <location>
        <begin position="15"/>
        <end position="77"/>
    </location>
</feature>
<dbReference type="FunFam" id="1.20.120.830:FF:000001">
    <property type="entry name" value="BCAR1 scaffold protein, Cas family member"/>
    <property type="match status" value="1"/>
</dbReference>
<keyword evidence="7" id="KW-0130">Cell adhesion</keyword>
<dbReference type="Proteomes" id="UP000515140">
    <property type="component" value="Unplaced"/>
</dbReference>
<comment type="function">
    <text evidence="10">Docking protein that plays a role in tyrosine kinase-based signaling related to cell adhesion and cell spreading. Regulates PTK2/FAK1 activity, focal adhesion integrity, and cell spreading.</text>
</comment>
<dbReference type="PANTHER" id="PTHR10654">
    <property type="entry name" value="CAS SCAFFOLDING PROTEIN"/>
    <property type="match status" value="1"/>
</dbReference>
<feature type="compositionally biased region" description="Polar residues" evidence="14">
    <location>
        <begin position="299"/>
        <end position="308"/>
    </location>
</feature>
<evidence type="ECO:0000256" key="12">
    <source>
        <dbReference type="ARBA" id="ARBA00071492"/>
    </source>
</evidence>
<evidence type="ECO:0000256" key="11">
    <source>
        <dbReference type="ARBA" id="ARBA00064074"/>
    </source>
</evidence>
<name>A0A6P5JX98_PHACI</name>
<evidence type="ECO:0000256" key="2">
    <source>
        <dbReference type="ARBA" id="ARBA00004246"/>
    </source>
</evidence>
<dbReference type="Gene3D" id="1.20.120.830">
    <property type="entry name" value="Serine-rich domain"/>
    <property type="match status" value="1"/>
</dbReference>
<evidence type="ECO:0000256" key="4">
    <source>
        <dbReference type="ARBA" id="ARBA00022443"/>
    </source>
</evidence>
<dbReference type="RefSeq" id="XP_020837081.1">
    <property type="nucleotide sequence ID" value="XM_020981422.1"/>
</dbReference>
<sequence>MTNLKGTSIMNKSPEQCILAKALYDNHAECADELAFQRGDILTILEKNVPESEGWWKCSLHGRQGLAPANRLHLLTDSQEGGLSLSSQNSLEELPSSPEKTCHVPSELNRPAPPGVYEQMVGWVKLPQPVASPSTEQVYEQPVPLTTAKIFTEKTLTFAKQDLFTLPRPIPTSLSTINSQVYDVPSPQSQGRLIPKEQEQQVYDIPVSSEKAGIHVPMSHVYDVPPPVARVVSLGDMPCVVSPSTKSARKCCYNTLPNPQKPGWIYDTPVSPDKTTLRKASPSSSPEQKVLYDIPPPRYTSTLQNSPNDKSKTLKPRMDNQCRNVLPVQKKISAPKMPVYAFPPPRDVLPLKPRTEYAVPPSFLIPRVEQQNTKPNIYDTPKGMSLVPQVGKDPEKKNDASENCVSRVPSWLPRYPRSMSPEPSEQDRLSISSVDSRASLSSCSSTSTDPSSISSSEEAGKEVMLDLELAKEMVTDLQHRVASSIASLMIFVSSKWRFKEYLEANIDEIHRAADHIKTSLGEFLDFTRLVSMNASNLTDNNLQVRIKKQLQIISDSYQILLETREALNNCNWSLDILITNKLQNNPDDLDRFVMVARTIPEDIKRFVSIIIANGKLLFKQNCEKEETTQLHMNTEHKLATFTQVPRRKDFDLHQGNIALGKLRESEFSSEPSSRNMRNVCDQDKSQKTMNLEDVQKPVFKQAEEKKDLKTKSLSPTNHKPLSRQDPEKKINLSEHCRLYFGGLLKAIGIFNTCLSNNQPPEIFITQSKLIIMIGQKLVDSLCQETKEKDVRNEILCSSSQLCGLLKNLAVATKNAVLNYPNDAAMRELQEEAEKLCKHTQQVREMLE</sequence>
<feature type="compositionally biased region" description="Low complexity" evidence="14">
    <location>
        <begin position="429"/>
        <end position="457"/>
    </location>
</feature>
<dbReference type="GO" id="GO:1990782">
    <property type="term" value="F:protein tyrosine kinase binding"/>
    <property type="evidence" value="ECO:0007669"/>
    <property type="project" value="Ensembl"/>
</dbReference>
<dbReference type="Pfam" id="PF14604">
    <property type="entry name" value="SH3_9"/>
    <property type="match status" value="1"/>
</dbReference>
<keyword evidence="16" id="KW-1185">Reference proteome</keyword>
<keyword evidence="5" id="KW-0963">Cytoplasm</keyword>
<dbReference type="Gene3D" id="1.20.120.230">
    <property type="entry name" value="Alpha-catenin/vinculin-like"/>
    <property type="match status" value="1"/>
</dbReference>
<dbReference type="GO" id="GO:0005886">
    <property type="term" value="C:plasma membrane"/>
    <property type="evidence" value="ECO:0007669"/>
    <property type="project" value="TreeGrafter"/>
</dbReference>
<evidence type="ECO:0000256" key="3">
    <source>
        <dbReference type="ARBA" id="ARBA00007848"/>
    </source>
</evidence>
<dbReference type="InterPro" id="IPR037362">
    <property type="entry name" value="CAS_fam"/>
</dbReference>
<feature type="region of interest" description="Disordered" evidence="14">
    <location>
        <begin position="83"/>
        <end position="104"/>
    </location>
</feature>
<comment type="subunit">
    <text evidence="11">Interacts (via SH3 domain) with PTK2/FAK1 (via C-terminus).</text>
</comment>
<organism evidence="16 17">
    <name type="scientific">Phascolarctos cinereus</name>
    <name type="common">Koala</name>
    <dbReference type="NCBI Taxonomy" id="38626"/>
    <lineage>
        <taxon>Eukaryota</taxon>
        <taxon>Metazoa</taxon>
        <taxon>Chordata</taxon>
        <taxon>Craniata</taxon>
        <taxon>Vertebrata</taxon>
        <taxon>Euteleostomi</taxon>
        <taxon>Mammalia</taxon>
        <taxon>Metatheria</taxon>
        <taxon>Diprotodontia</taxon>
        <taxon>Phascolarctidae</taxon>
        <taxon>Phascolarctos</taxon>
    </lineage>
</organism>
<dbReference type="InterPro" id="IPR035744">
    <property type="entry name" value="CASS4_SH3"/>
</dbReference>
<dbReference type="Gene3D" id="2.30.30.40">
    <property type="entry name" value="SH3 Domains"/>
    <property type="match status" value="1"/>
</dbReference>
<dbReference type="GO" id="GO:0005925">
    <property type="term" value="C:focal adhesion"/>
    <property type="evidence" value="ECO:0007669"/>
    <property type="project" value="UniProtKB-SubCell"/>
</dbReference>
<feature type="region of interest" description="Disordered" evidence="14">
    <location>
        <begin position="663"/>
        <end position="727"/>
    </location>
</feature>
<dbReference type="GO" id="GO:0005737">
    <property type="term" value="C:cytoplasm"/>
    <property type="evidence" value="ECO:0007669"/>
    <property type="project" value="Ensembl"/>
</dbReference>
<dbReference type="CTD" id="57091"/>
<dbReference type="GO" id="GO:0051897">
    <property type="term" value="P:positive regulation of phosphatidylinositol 3-kinase/protein kinase B signal transduction"/>
    <property type="evidence" value="ECO:0007669"/>
    <property type="project" value="Ensembl"/>
</dbReference>
<dbReference type="GO" id="GO:0016477">
    <property type="term" value="P:cell migration"/>
    <property type="evidence" value="ECO:0007669"/>
    <property type="project" value="TreeGrafter"/>
</dbReference>
<evidence type="ECO:0000313" key="17">
    <source>
        <dbReference type="RefSeq" id="XP_020837081.1"/>
    </source>
</evidence>